<proteinExistence type="predicted"/>
<accession>A0A5B7HIB8</accession>
<evidence type="ECO:0000313" key="1">
    <source>
        <dbReference type="EMBL" id="MPC68344.1"/>
    </source>
</evidence>
<evidence type="ECO:0000313" key="2">
    <source>
        <dbReference type="Proteomes" id="UP000324222"/>
    </source>
</evidence>
<comment type="caution">
    <text evidence="1">The sequence shown here is derived from an EMBL/GenBank/DDBJ whole genome shotgun (WGS) entry which is preliminary data.</text>
</comment>
<dbReference type="Proteomes" id="UP000324222">
    <property type="component" value="Unassembled WGS sequence"/>
</dbReference>
<organism evidence="1 2">
    <name type="scientific">Portunus trituberculatus</name>
    <name type="common">Swimming crab</name>
    <name type="synonym">Neptunus trituberculatus</name>
    <dbReference type="NCBI Taxonomy" id="210409"/>
    <lineage>
        <taxon>Eukaryota</taxon>
        <taxon>Metazoa</taxon>
        <taxon>Ecdysozoa</taxon>
        <taxon>Arthropoda</taxon>
        <taxon>Crustacea</taxon>
        <taxon>Multicrustacea</taxon>
        <taxon>Malacostraca</taxon>
        <taxon>Eumalacostraca</taxon>
        <taxon>Eucarida</taxon>
        <taxon>Decapoda</taxon>
        <taxon>Pleocyemata</taxon>
        <taxon>Brachyura</taxon>
        <taxon>Eubrachyura</taxon>
        <taxon>Portunoidea</taxon>
        <taxon>Portunidae</taxon>
        <taxon>Portuninae</taxon>
        <taxon>Portunus</taxon>
    </lineage>
</organism>
<gene>
    <name evidence="1" type="ORF">E2C01_062544</name>
</gene>
<dbReference type="AlphaFoldDB" id="A0A5B7HIB8"/>
<dbReference type="EMBL" id="VSRR010027692">
    <property type="protein sequence ID" value="MPC68344.1"/>
    <property type="molecule type" value="Genomic_DNA"/>
</dbReference>
<dbReference type="OrthoDB" id="6379362at2759"/>
<keyword evidence="2" id="KW-1185">Reference proteome</keyword>
<sequence>MFCDDSDYLYFVFSSPLVTEFERIYIRNLFTEESILHSEQGTLLPLSKTEFGAKFSMECNRLISGKNMASRLETIQQWCQEMLVELVSQIKMRLPEKPI</sequence>
<protein>
    <submittedName>
        <fullName evidence="1">Uncharacterized protein</fullName>
    </submittedName>
</protein>
<reference evidence="1 2" key="1">
    <citation type="submission" date="2019-05" db="EMBL/GenBank/DDBJ databases">
        <title>Another draft genome of Portunus trituberculatus and its Hox gene families provides insights of decapod evolution.</title>
        <authorList>
            <person name="Jeong J.-H."/>
            <person name="Song I."/>
            <person name="Kim S."/>
            <person name="Choi T."/>
            <person name="Kim D."/>
            <person name="Ryu S."/>
            <person name="Kim W."/>
        </authorList>
    </citation>
    <scope>NUCLEOTIDE SEQUENCE [LARGE SCALE GENOMIC DNA]</scope>
    <source>
        <tissue evidence="1">Muscle</tissue>
    </source>
</reference>
<name>A0A5B7HIB8_PORTR</name>